<sequence>MKTFPNRQIIYVARNPKDVAVSFFHHYRHIVGYEGTQEDFTEAFLHNQVIYAPFNDHVLDFWNLRSKSNVLFLFYEDMKKNMAKIVEETMKFLEKNYSNDQVMKLCRHLSVESMRANPACNNDLLVEKAKFLNRNGQISGDFKFIRKGIVGSYKDEFSQQVHKKFDAFMQHPPLKSNQFTYRI</sequence>
<dbReference type="InterPro" id="IPR000863">
    <property type="entry name" value="Sulfotransferase_dom"/>
</dbReference>
<evidence type="ECO:0000256" key="2">
    <source>
        <dbReference type="ARBA" id="ARBA00022679"/>
    </source>
</evidence>
<feature type="domain" description="Sulfotransferase" evidence="3">
    <location>
        <begin position="5"/>
        <end position="170"/>
    </location>
</feature>
<evidence type="ECO:0000313" key="4">
    <source>
        <dbReference type="EMBL" id="CRL08568.1"/>
    </source>
</evidence>
<dbReference type="OrthoDB" id="205623at2759"/>
<dbReference type="InterPro" id="IPR027417">
    <property type="entry name" value="P-loop_NTPase"/>
</dbReference>
<evidence type="ECO:0000259" key="3">
    <source>
        <dbReference type="Pfam" id="PF00685"/>
    </source>
</evidence>
<evidence type="ECO:0000313" key="5">
    <source>
        <dbReference type="Proteomes" id="UP000183832"/>
    </source>
</evidence>
<evidence type="ECO:0000256" key="1">
    <source>
        <dbReference type="ARBA" id="ARBA00005771"/>
    </source>
</evidence>
<reference evidence="4 5" key="1">
    <citation type="submission" date="2015-04" db="EMBL/GenBank/DDBJ databases">
        <authorList>
            <person name="Syromyatnikov M.Y."/>
            <person name="Popov V.N."/>
        </authorList>
    </citation>
    <scope>NUCLEOTIDE SEQUENCE [LARGE SCALE GENOMIC DNA]</scope>
</reference>
<proteinExistence type="inferred from homology"/>
<comment type="similarity">
    <text evidence="1">Belongs to the sulfotransferase 1 family.</text>
</comment>
<dbReference type="STRING" id="568069.A0A1J1J858"/>
<dbReference type="GO" id="GO:0008146">
    <property type="term" value="F:sulfotransferase activity"/>
    <property type="evidence" value="ECO:0007669"/>
    <property type="project" value="InterPro"/>
</dbReference>
<name>A0A1J1J858_9DIPT</name>
<accession>A0A1J1J858</accession>
<dbReference type="AlphaFoldDB" id="A0A1J1J858"/>
<organism evidence="4 5">
    <name type="scientific">Clunio marinus</name>
    <dbReference type="NCBI Taxonomy" id="568069"/>
    <lineage>
        <taxon>Eukaryota</taxon>
        <taxon>Metazoa</taxon>
        <taxon>Ecdysozoa</taxon>
        <taxon>Arthropoda</taxon>
        <taxon>Hexapoda</taxon>
        <taxon>Insecta</taxon>
        <taxon>Pterygota</taxon>
        <taxon>Neoptera</taxon>
        <taxon>Endopterygota</taxon>
        <taxon>Diptera</taxon>
        <taxon>Nematocera</taxon>
        <taxon>Chironomoidea</taxon>
        <taxon>Chironomidae</taxon>
        <taxon>Clunio</taxon>
    </lineage>
</organism>
<keyword evidence="2" id="KW-0808">Transferase</keyword>
<gene>
    <name evidence="4" type="ORF">CLUMA_CG021369</name>
</gene>
<dbReference type="Proteomes" id="UP000183832">
    <property type="component" value="Unassembled WGS sequence"/>
</dbReference>
<protein>
    <submittedName>
        <fullName evidence="4">CLUMA_CG021369, isoform A</fullName>
    </submittedName>
</protein>
<dbReference type="Gene3D" id="3.40.50.300">
    <property type="entry name" value="P-loop containing nucleotide triphosphate hydrolases"/>
    <property type="match status" value="1"/>
</dbReference>
<dbReference type="SUPFAM" id="SSF52540">
    <property type="entry name" value="P-loop containing nucleoside triphosphate hydrolases"/>
    <property type="match status" value="1"/>
</dbReference>
<dbReference type="PANTHER" id="PTHR11783">
    <property type="entry name" value="SULFOTRANSFERASE SULT"/>
    <property type="match status" value="1"/>
</dbReference>
<dbReference type="Pfam" id="PF00685">
    <property type="entry name" value="Sulfotransfer_1"/>
    <property type="match status" value="1"/>
</dbReference>
<keyword evidence="5" id="KW-1185">Reference proteome</keyword>
<dbReference type="EMBL" id="CVRI01000075">
    <property type="protein sequence ID" value="CRL08568.1"/>
    <property type="molecule type" value="Genomic_DNA"/>
</dbReference>